<keyword evidence="1" id="KW-1133">Transmembrane helix</keyword>
<name>A0A6C0JVN2_9ZZZZ</name>
<evidence type="ECO:0000313" key="2">
    <source>
        <dbReference type="EMBL" id="QHU09579.1"/>
    </source>
</evidence>
<organism evidence="2">
    <name type="scientific">viral metagenome</name>
    <dbReference type="NCBI Taxonomy" id="1070528"/>
    <lineage>
        <taxon>unclassified sequences</taxon>
        <taxon>metagenomes</taxon>
        <taxon>organismal metagenomes</taxon>
    </lineage>
</organism>
<feature type="transmembrane region" description="Helical" evidence="1">
    <location>
        <begin position="195"/>
        <end position="212"/>
    </location>
</feature>
<dbReference type="AlphaFoldDB" id="A0A6C0JVN2"/>
<proteinExistence type="predicted"/>
<feature type="transmembrane region" description="Helical" evidence="1">
    <location>
        <begin position="99"/>
        <end position="116"/>
    </location>
</feature>
<sequence length="213" mass="23473">MGAGTSVISSQGFNTLKLNINGSISQLAAYPSDPTAVNISGRYQTLLTSVNHTITDLSGMNGDVAAALQSSYSSQMSELDLEKDITLTRINGVTYGHNLRLASYIIGMILAIIIITNTMVSELWLYKLYYALWGAIFYPIVLLYGLYDPPVWRAILIPFYEISIHSPSYIKYLPFFTYNPPGAPDLKKSNNKTTLRVFTGVAVLFGLIAQMLP</sequence>
<accession>A0A6C0JVN2</accession>
<dbReference type="EMBL" id="MN740739">
    <property type="protein sequence ID" value="QHU09579.1"/>
    <property type="molecule type" value="Genomic_DNA"/>
</dbReference>
<evidence type="ECO:0000256" key="1">
    <source>
        <dbReference type="SAM" id="Phobius"/>
    </source>
</evidence>
<feature type="transmembrane region" description="Helical" evidence="1">
    <location>
        <begin position="128"/>
        <end position="147"/>
    </location>
</feature>
<keyword evidence="1" id="KW-0812">Transmembrane</keyword>
<reference evidence="2" key="1">
    <citation type="journal article" date="2020" name="Nature">
        <title>Giant virus diversity and host interactions through global metagenomics.</title>
        <authorList>
            <person name="Schulz F."/>
            <person name="Roux S."/>
            <person name="Paez-Espino D."/>
            <person name="Jungbluth S."/>
            <person name="Walsh D.A."/>
            <person name="Denef V.J."/>
            <person name="McMahon K.D."/>
            <person name="Konstantinidis K.T."/>
            <person name="Eloe-Fadrosh E.A."/>
            <person name="Kyrpides N.C."/>
            <person name="Woyke T."/>
        </authorList>
    </citation>
    <scope>NUCLEOTIDE SEQUENCE</scope>
    <source>
        <strain evidence="2">GVMAG-S-1101164-105</strain>
    </source>
</reference>
<protein>
    <submittedName>
        <fullName evidence="2">Uncharacterized protein</fullName>
    </submittedName>
</protein>
<keyword evidence="1" id="KW-0472">Membrane</keyword>